<evidence type="ECO:0000313" key="2">
    <source>
        <dbReference type="Proteomes" id="UP000579136"/>
    </source>
</evidence>
<dbReference type="InterPro" id="IPR007554">
    <property type="entry name" value="Glycerophosphate_synth"/>
</dbReference>
<gene>
    <name evidence="1" type="ORF">HNQ45_000757</name>
</gene>
<dbReference type="InterPro" id="IPR043148">
    <property type="entry name" value="TagF_C"/>
</dbReference>
<dbReference type="SUPFAM" id="SSF53756">
    <property type="entry name" value="UDP-Glycosyltransferase/glycogen phosphorylase"/>
    <property type="match status" value="1"/>
</dbReference>
<dbReference type="RefSeq" id="WP_183673575.1">
    <property type="nucleotide sequence ID" value="NZ_CBCRYX010000004.1"/>
</dbReference>
<protein>
    <submittedName>
        <fullName evidence="1">CDP-glycerol glycerophosphotransferase (TagB/SpsB family)</fullName>
    </submittedName>
</protein>
<keyword evidence="2" id="KW-1185">Reference proteome</keyword>
<dbReference type="Proteomes" id="UP000579136">
    <property type="component" value="Unassembled WGS sequence"/>
</dbReference>
<dbReference type="PANTHER" id="PTHR37316">
    <property type="entry name" value="TEICHOIC ACID GLYCEROL-PHOSPHATE PRIMASE"/>
    <property type="match status" value="1"/>
</dbReference>
<dbReference type="EMBL" id="JACHHF010000003">
    <property type="protein sequence ID" value="MBB5175882.1"/>
    <property type="molecule type" value="Genomic_DNA"/>
</dbReference>
<name>A0A9Q2CZ31_9STAP</name>
<accession>A0A9Q2CZ31</accession>
<dbReference type="GO" id="GO:0016020">
    <property type="term" value="C:membrane"/>
    <property type="evidence" value="ECO:0007669"/>
    <property type="project" value="InterPro"/>
</dbReference>
<reference evidence="1 2" key="1">
    <citation type="submission" date="2020-08" db="EMBL/GenBank/DDBJ databases">
        <title>Genomic Encyclopedia of Type Strains, Phase IV (KMG-IV): sequencing the most valuable type-strain genomes for metagenomic binning, comparative biology and taxonomic classification.</title>
        <authorList>
            <person name="Goeker M."/>
        </authorList>
    </citation>
    <scope>NUCLEOTIDE SEQUENCE [LARGE SCALE GENOMIC DNA]</scope>
    <source>
        <strain evidence="1 2">DSM 19163</strain>
    </source>
</reference>
<dbReference type="InterPro" id="IPR051612">
    <property type="entry name" value="Teichoic_Acid_Biosynth"/>
</dbReference>
<sequence length="865" mass="102961">MSRFTNYFSKHVRERFTKEIELIEINRAKGDFIFTYKVLPFINLRVISKYTASVTIDNLEIDLPCEFKDDIITVRLSETYFKNRPDNFTIQLFSFGQPMRIKTRKNKNRTQYIVNEKLYNIKVKKDVHISKRYMSLDFKNENVEVNDVILQKDGIMIKLERDVDEETSLFLSYPHKFIELPTKLINKNTLKVTGLENLTYGVSTFYLAQKENVYTMNGYLEEKKELFTDFYAYTIDTMPALMLNVKEHIVKLRALYVSEITNNIVTLKIKPEQEILLEHPSISIYNSKLDTTKKIALSDDLQAEIPIEDLIDGFTNKKINFINSNIIYQIDIRSAYIEDEMLGRFRNENEYLTTHFYRRKDNYLGFRVSRPRIKRRITDIKNFKLQGFIKGRNSFHEVENVIIFEDRHSQEMVVNTIDDKFNYEIDAQEIINIMSRDKTIIDLYIGIRNKEGKIVARAKLPYKNSNYKKDNFYDLKIIKQKDRDVYLLITTTPFNNLKIETFVVPKSVDTNVERDRNIWLLGERIDTAQENGYQLFKYLQDQPVEAYYVIDEESKDYKKIMHEENVLVFGSKKHHEISLKAGVLLCTHDFENILPYKPSKEFFNYNETYKVFLQHGVLGRKPAEYHKKYYDDPFDIFIVSSDSEKYDVVVNTMGYEEDEVKVTGLARFDRLPMNHKGKDILLMPTWRDWINTDERFLNSEYYYRYKNLLENERLHDILEKYNVNINFYPHYRAQPFFNKELINTSEHIRFITLGEKSVQELLIDHALLITDYSSVSFDFTMMNKPVVYYHFDEDRFFNRGILRPVNETFLGDIAETEELLVSYIEASIKNNFETNVDDISEIIKYRDHNNCERIYEAVISEKNKL</sequence>
<dbReference type="Gene3D" id="3.40.50.12580">
    <property type="match status" value="1"/>
</dbReference>
<organism evidence="1 2">
    <name type="scientific">Nosocomiicoccus ampullae</name>
    <dbReference type="NCBI Taxonomy" id="489910"/>
    <lineage>
        <taxon>Bacteria</taxon>
        <taxon>Bacillati</taxon>
        <taxon>Bacillota</taxon>
        <taxon>Bacilli</taxon>
        <taxon>Bacillales</taxon>
        <taxon>Staphylococcaceae</taxon>
        <taxon>Nosocomiicoccus</taxon>
    </lineage>
</organism>
<dbReference type="PANTHER" id="PTHR37316:SF3">
    <property type="entry name" value="TEICHOIC ACID GLYCEROL-PHOSPHATE TRANSFERASE"/>
    <property type="match status" value="1"/>
</dbReference>
<proteinExistence type="predicted"/>
<dbReference type="Pfam" id="PF04464">
    <property type="entry name" value="Glyphos_transf"/>
    <property type="match status" value="1"/>
</dbReference>
<comment type="caution">
    <text evidence="1">The sequence shown here is derived from an EMBL/GenBank/DDBJ whole genome shotgun (WGS) entry which is preliminary data.</text>
</comment>
<dbReference type="GO" id="GO:0047355">
    <property type="term" value="F:CDP-glycerol glycerophosphotransferase activity"/>
    <property type="evidence" value="ECO:0007669"/>
    <property type="project" value="InterPro"/>
</dbReference>
<evidence type="ECO:0000313" key="1">
    <source>
        <dbReference type="EMBL" id="MBB5175882.1"/>
    </source>
</evidence>
<dbReference type="AlphaFoldDB" id="A0A9Q2CZ31"/>